<evidence type="ECO:0000313" key="2">
    <source>
        <dbReference type="EMBL" id="MDA0165498.1"/>
    </source>
</evidence>
<name>A0A9X3N1T1_9ACTN</name>
<comment type="caution">
    <text evidence="2">The sequence shown here is derived from an EMBL/GenBank/DDBJ whole genome shotgun (WGS) entry which is preliminary data.</text>
</comment>
<gene>
    <name evidence="2" type="ORF">OM076_34835</name>
</gene>
<protein>
    <submittedName>
        <fullName evidence="2">DUF58 domain-containing protein</fullName>
    </submittedName>
</protein>
<dbReference type="Pfam" id="PF01882">
    <property type="entry name" value="DUF58"/>
    <property type="match status" value="1"/>
</dbReference>
<organism evidence="2 3">
    <name type="scientific">Solirubrobacter ginsenosidimutans</name>
    <dbReference type="NCBI Taxonomy" id="490573"/>
    <lineage>
        <taxon>Bacteria</taxon>
        <taxon>Bacillati</taxon>
        <taxon>Actinomycetota</taxon>
        <taxon>Thermoleophilia</taxon>
        <taxon>Solirubrobacterales</taxon>
        <taxon>Solirubrobacteraceae</taxon>
        <taxon>Solirubrobacter</taxon>
    </lineage>
</organism>
<accession>A0A9X3N1T1</accession>
<dbReference type="InterPro" id="IPR002881">
    <property type="entry name" value="DUF58"/>
</dbReference>
<evidence type="ECO:0000313" key="3">
    <source>
        <dbReference type="Proteomes" id="UP001149140"/>
    </source>
</evidence>
<feature type="domain" description="DUF58" evidence="1">
    <location>
        <begin position="180"/>
        <end position="387"/>
    </location>
</feature>
<dbReference type="PANTHER" id="PTHR33608">
    <property type="entry name" value="BLL2464 PROTEIN"/>
    <property type="match status" value="1"/>
</dbReference>
<sequence length="416" mass="44288">MTPAPRAVVVLAVIALAALVIPLGLAALAALALLVAVLVDARAARAQPQVERQAPEVLSRGIPVKVIIRAHPPTGGTVRVRQATPPGLTVAPQEGESGLEATIVAHQRGRHTLPAVATRSTGPLKLARWDHRPGGDSELRVFPDLKTARTLALAVARGRFRDQGHTARGPLGLGTEFELIRDYQPDDDIRQVNWRATARLGRPMSNQYRLEQDRDLLLLLDAGRLSAAPLGPTGMNVLDACLDAAVALGFVADELGDRTGAIAFDQEIRTALSPRRKGGQVVARTFFDLQPRPLDSDYELAFRRAEGSKRALVVVFTDLLEETAARPLVEAVPVLSRRHVVVVASPSDPALAALAQAHGDPLSDARAMIATDVLQARAKAAAQVRAAGARVLEAPPDRLPALVVAAYLRAKARAVL</sequence>
<dbReference type="PANTHER" id="PTHR33608:SF3">
    <property type="entry name" value="SLR2013 PROTEIN"/>
    <property type="match status" value="1"/>
</dbReference>
<keyword evidence="3" id="KW-1185">Reference proteome</keyword>
<evidence type="ECO:0000259" key="1">
    <source>
        <dbReference type="Pfam" id="PF01882"/>
    </source>
</evidence>
<reference evidence="2" key="1">
    <citation type="submission" date="2022-10" db="EMBL/GenBank/DDBJ databases">
        <title>The WGS of Solirubrobacter ginsenosidimutans DSM 21036.</title>
        <authorList>
            <person name="Jiang Z."/>
        </authorList>
    </citation>
    <scope>NUCLEOTIDE SEQUENCE</scope>
    <source>
        <strain evidence="2">DSM 21036</strain>
    </source>
</reference>
<dbReference type="EMBL" id="JAPDOD010000047">
    <property type="protein sequence ID" value="MDA0165498.1"/>
    <property type="molecule type" value="Genomic_DNA"/>
</dbReference>
<dbReference type="AlphaFoldDB" id="A0A9X3N1T1"/>
<dbReference type="Proteomes" id="UP001149140">
    <property type="component" value="Unassembled WGS sequence"/>
</dbReference>
<proteinExistence type="predicted"/>
<dbReference type="RefSeq" id="WP_270044755.1">
    <property type="nucleotide sequence ID" value="NZ_JAPDOD010000047.1"/>
</dbReference>